<feature type="signal peptide" evidence="1">
    <location>
        <begin position="1"/>
        <end position="16"/>
    </location>
</feature>
<protein>
    <submittedName>
        <fullName evidence="2">Uncharacterized protein</fullName>
    </submittedName>
</protein>
<dbReference type="Proteomes" id="UP001303473">
    <property type="component" value="Unassembled WGS sequence"/>
</dbReference>
<evidence type="ECO:0000256" key="1">
    <source>
        <dbReference type="SAM" id="SignalP"/>
    </source>
</evidence>
<proteinExistence type="predicted"/>
<reference evidence="3" key="1">
    <citation type="journal article" date="2023" name="Mol. Phylogenet. Evol.">
        <title>Genome-scale phylogeny and comparative genomics of the fungal order Sordariales.</title>
        <authorList>
            <person name="Hensen N."/>
            <person name="Bonometti L."/>
            <person name="Westerberg I."/>
            <person name="Brannstrom I.O."/>
            <person name="Guillou S."/>
            <person name="Cros-Aarteil S."/>
            <person name="Calhoun S."/>
            <person name="Haridas S."/>
            <person name="Kuo A."/>
            <person name="Mondo S."/>
            <person name="Pangilinan J."/>
            <person name="Riley R."/>
            <person name="LaButti K."/>
            <person name="Andreopoulos B."/>
            <person name="Lipzen A."/>
            <person name="Chen C."/>
            <person name="Yan M."/>
            <person name="Daum C."/>
            <person name="Ng V."/>
            <person name="Clum A."/>
            <person name="Steindorff A."/>
            <person name="Ohm R.A."/>
            <person name="Martin F."/>
            <person name="Silar P."/>
            <person name="Natvig D.O."/>
            <person name="Lalanne C."/>
            <person name="Gautier V."/>
            <person name="Ament-Velasquez S.L."/>
            <person name="Kruys A."/>
            <person name="Hutchinson M.I."/>
            <person name="Powell A.J."/>
            <person name="Barry K."/>
            <person name="Miller A.N."/>
            <person name="Grigoriev I.V."/>
            <person name="Debuchy R."/>
            <person name="Gladieux P."/>
            <person name="Hiltunen Thoren M."/>
            <person name="Johannesson H."/>
        </authorList>
    </citation>
    <scope>NUCLEOTIDE SEQUENCE [LARGE SCALE GENOMIC DNA]</scope>
    <source>
        <strain evidence="3">CBS 340.73</strain>
    </source>
</reference>
<feature type="chain" id="PRO_5042910539" evidence="1">
    <location>
        <begin position="17"/>
        <end position="164"/>
    </location>
</feature>
<evidence type="ECO:0000313" key="2">
    <source>
        <dbReference type="EMBL" id="KAK3942501.1"/>
    </source>
</evidence>
<accession>A0AAN6S7C0</accession>
<keyword evidence="3" id="KW-1185">Reference proteome</keyword>
<dbReference type="AlphaFoldDB" id="A0AAN6S7C0"/>
<keyword evidence="1" id="KW-0732">Signal</keyword>
<gene>
    <name evidence="2" type="ORF">QBC46DRAFT_379763</name>
</gene>
<comment type="caution">
    <text evidence="2">The sequence shown here is derived from an EMBL/GenBank/DDBJ whole genome shotgun (WGS) entry which is preliminary data.</text>
</comment>
<sequence>MKSSILFLAFVSSAVCGELLEVRATACGAGNNCQRGVGGTAGVKPPLSSRMADCSSLNTVTVTPAPYTTTTTSTVLEIPSSVKKRQDDAGTAVTVTPTAVPTYATYCANPPAYYSACSCAGATPTTTFAPTPTVTATETVTETCALKRSVKRSWEDLKDYAYVR</sequence>
<organism evidence="2 3">
    <name type="scientific">Diplogelasinospora grovesii</name>
    <dbReference type="NCBI Taxonomy" id="303347"/>
    <lineage>
        <taxon>Eukaryota</taxon>
        <taxon>Fungi</taxon>
        <taxon>Dikarya</taxon>
        <taxon>Ascomycota</taxon>
        <taxon>Pezizomycotina</taxon>
        <taxon>Sordariomycetes</taxon>
        <taxon>Sordariomycetidae</taxon>
        <taxon>Sordariales</taxon>
        <taxon>Diplogelasinosporaceae</taxon>
        <taxon>Diplogelasinospora</taxon>
    </lineage>
</organism>
<evidence type="ECO:0000313" key="3">
    <source>
        <dbReference type="Proteomes" id="UP001303473"/>
    </source>
</evidence>
<dbReference type="EMBL" id="MU853773">
    <property type="protein sequence ID" value="KAK3942501.1"/>
    <property type="molecule type" value="Genomic_DNA"/>
</dbReference>
<name>A0AAN6S7C0_9PEZI</name>